<evidence type="ECO:0000313" key="3">
    <source>
        <dbReference type="Proteomes" id="UP000013047"/>
    </source>
</evidence>
<organism evidence="2 3">
    <name type="scientific">Thauera phenylacetica B4P</name>
    <dbReference type="NCBI Taxonomy" id="1234382"/>
    <lineage>
        <taxon>Bacteria</taxon>
        <taxon>Pseudomonadati</taxon>
        <taxon>Pseudomonadota</taxon>
        <taxon>Betaproteobacteria</taxon>
        <taxon>Rhodocyclales</taxon>
        <taxon>Zoogloeaceae</taxon>
        <taxon>Thauera</taxon>
    </lineage>
</organism>
<keyword evidence="2" id="KW-0436">Ligase</keyword>
<evidence type="ECO:0000313" key="2">
    <source>
        <dbReference type="EMBL" id="ENO95640.1"/>
    </source>
</evidence>
<dbReference type="InterPro" id="IPR000873">
    <property type="entry name" value="AMP-dep_synth/lig_dom"/>
</dbReference>
<dbReference type="GO" id="GO:0031956">
    <property type="term" value="F:medium-chain fatty acid-CoA ligase activity"/>
    <property type="evidence" value="ECO:0007669"/>
    <property type="project" value="TreeGrafter"/>
</dbReference>
<dbReference type="PANTHER" id="PTHR43201">
    <property type="entry name" value="ACYL-COA SYNTHETASE"/>
    <property type="match status" value="1"/>
</dbReference>
<gene>
    <name evidence="2" type="ORF">C667_17980</name>
</gene>
<dbReference type="PANTHER" id="PTHR43201:SF32">
    <property type="entry name" value="2-SUCCINYLBENZOATE--COA LIGASE, CHLOROPLASTIC_PEROXISOMAL"/>
    <property type="match status" value="1"/>
</dbReference>
<accession>N6YVP4</accession>
<keyword evidence="3" id="KW-1185">Reference proteome</keyword>
<dbReference type="PROSITE" id="PS00455">
    <property type="entry name" value="AMP_BINDING"/>
    <property type="match status" value="1"/>
</dbReference>
<dbReference type="OrthoDB" id="9766486at2"/>
<dbReference type="Proteomes" id="UP000013047">
    <property type="component" value="Unassembled WGS sequence"/>
</dbReference>
<proteinExistence type="predicted"/>
<evidence type="ECO:0000259" key="1">
    <source>
        <dbReference type="Pfam" id="PF00501"/>
    </source>
</evidence>
<feature type="domain" description="AMP-dependent synthetase/ligase" evidence="1">
    <location>
        <begin position="14"/>
        <end position="332"/>
    </location>
</feature>
<name>N6YVP4_9RHOO</name>
<reference evidence="2 3" key="1">
    <citation type="submission" date="2012-09" db="EMBL/GenBank/DDBJ databases">
        <title>Draft Genome Sequences of 6 Strains from Genus Thauera.</title>
        <authorList>
            <person name="Liu B."/>
            <person name="Shapleigh J.P."/>
            <person name="Frostegard A.H."/>
        </authorList>
    </citation>
    <scope>NUCLEOTIDE SEQUENCE [LARGE SCALE GENOMIC DNA]</scope>
    <source>
        <strain evidence="2 3">B4P</strain>
    </source>
</reference>
<dbReference type="Pfam" id="PF00501">
    <property type="entry name" value="AMP-binding"/>
    <property type="match status" value="1"/>
</dbReference>
<protein>
    <submittedName>
        <fullName evidence="2">AMP-dependent synthetase and ligase</fullName>
    </submittedName>
</protein>
<sequence>MPDASESFLACLVRHGGRPALRGEGGELAYDRLPEAVAACRALLDSVGARRVALALDNGPQWALWDLALLADGRVCVPLPGFFSPAQQVHVLDSAGVDTLIVDPATIAGAAGFPGFAAVAPGVLQRAPAHVATLPAGTVKITYTSGTTGQPKGVCLSAAAQLAVARSVAQIGAACAVERHLGVLPLATLLENIAGLYAGLLAGARVELLPMRTIGFSGGGGFDPARFLQTLHAHRPHSLILLPQMLLALVGAAEQGHALPAGLRFVAVGGGQVSPRLLQRSEALGLPVYEGYGLSECASVVCLNTPSARRIGTVGRPLPHAGVCIGDDGEVQVRGARMLGYLGEAPPADALAAHAWLGTGDLGHFDDGFLVLHGRRKHQFITAYGRNVNPEWVEAELVQQGPIAQAWVHGEARPENLAVLVPRRADCSDVELEAAVAAANAGLPDYARAHRWLRAEAPFTPANGLLTANGRLRRAALAAHYLPRSGADGGAPGVHFTSFSDETET</sequence>
<dbReference type="InterPro" id="IPR042099">
    <property type="entry name" value="ANL_N_sf"/>
</dbReference>
<dbReference type="AlphaFoldDB" id="N6YVP4"/>
<dbReference type="Gene3D" id="3.40.50.12780">
    <property type="entry name" value="N-terminal domain of ligase-like"/>
    <property type="match status" value="1"/>
</dbReference>
<dbReference type="InterPro" id="IPR020845">
    <property type="entry name" value="AMP-binding_CS"/>
</dbReference>
<dbReference type="SUPFAM" id="SSF56801">
    <property type="entry name" value="Acetyl-CoA synthetase-like"/>
    <property type="match status" value="1"/>
</dbReference>
<dbReference type="GO" id="GO:0006631">
    <property type="term" value="P:fatty acid metabolic process"/>
    <property type="evidence" value="ECO:0007669"/>
    <property type="project" value="TreeGrafter"/>
</dbReference>
<dbReference type="RefSeq" id="WP_004372763.1">
    <property type="nucleotide sequence ID" value="NZ_AMXF01000190.1"/>
</dbReference>
<comment type="caution">
    <text evidence="2">The sequence shown here is derived from an EMBL/GenBank/DDBJ whole genome shotgun (WGS) entry which is preliminary data.</text>
</comment>
<dbReference type="EMBL" id="AMXF01000190">
    <property type="protein sequence ID" value="ENO95640.1"/>
    <property type="molecule type" value="Genomic_DNA"/>
</dbReference>
<dbReference type="Gene3D" id="3.30.300.30">
    <property type="match status" value="1"/>
</dbReference>
<dbReference type="InterPro" id="IPR045851">
    <property type="entry name" value="AMP-bd_C_sf"/>
</dbReference>